<organism evidence="4 5">
    <name type="scientific">Cafeteria roenbergensis</name>
    <name type="common">Marine flagellate</name>
    <dbReference type="NCBI Taxonomy" id="33653"/>
    <lineage>
        <taxon>Eukaryota</taxon>
        <taxon>Sar</taxon>
        <taxon>Stramenopiles</taxon>
        <taxon>Bigyra</taxon>
        <taxon>Opalozoa</taxon>
        <taxon>Bicosoecida</taxon>
        <taxon>Cafeteriaceae</taxon>
        <taxon>Cafeteria</taxon>
    </lineage>
</organism>
<proteinExistence type="predicted"/>
<dbReference type="EMBL" id="VLTO01000079">
    <property type="protein sequence ID" value="KAA0167686.1"/>
    <property type="molecule type" value="Genomic_DNA"/>
</dbReference>
<dbReference type="GO" id="GO:0007032">
    <property type="term" value="P:endosome organization"/>
    <property type="evidence" value="ECO:0007669"/>
    <property type="project" value="TreeGrafter"/>
</dbReference>
<dbReference type="PROSITE" id="PS50003">
    <property type="entry name" value="PH_DOMAIN"/>
    <property type="match status" value="1"/>
</dbReference>
<dbReference type="InterPro" id="IPR001849">
    <property type="entry name" value="PH_domain"/>
</dbReference>
<dbReference type="SMART" id="SM00233">
    <property type="entry name" value="PH"/>
    <property type="match status" value="1"/>
</dbReference>
<dbReference type="OrthoDB" id="185175at2759"/>
<dbReference type="Proteomes" id="UP000322899">
    <property type="component" value="Unassembled WGS sequence"/>
</dbReference>
<accession>A0A5A8DQJ3</accession>
<sequence length="260" mass="28231">MFRRDSRALDGLFEEDGGAAGERHDPNVQMAGNLYKKATSGRPSWKRRLVVIKDGFLMYYPAARETASDGAVCADAAGTGGVVLTRFDFHPKGLLPLDGTTVERVDDGPTRHLRNSFAISHASFGGRALVLCAESPEARDKWMHQIEACRFITFENAVAGSQQIDKLKKQQGQARVRAANLEADASSRGDELRVALDELEALKAAAGKALLHCRALRQELESRLRDGEPLPDLPFEADAEARRRPDPGQGAGLTQGKAPA</sequence>
<gene>
    <name evidence="4" type="ORF">FNF27_07248</name>
</gene>
<dbReference type="GO" id="GO:0042147">
    <property type="term" value="P:retrograde transport, endosome to Golgi"/>
    <property type="evidence" value="ECO:0007669"/>
    <property type="project" value="TreeGrafter"/>
</dbReference>
<reference evidence="4 5" key="1">
    <citation type="submission" date="2019-07" db="EMBL/GenBank/DDBJ databases">
        <title>Genomes of Cafeteria roenbergensis.</title>
        <authorList>
            <person name="Fischer M.G."/>
            <person name="Hackl T."/>
            <person name="Roman M."/>
        </authorList>
    </citation>
    <scope>NUCLEOTIDE SEQUENCE [LARGE SCALE GENOMIC DNA]</scope>
    <source>
        <strain evidence="4 5">E4-10P</strain>
    </source>
</reference>
<dbReference type="GO" id="GO:0005769">
    <property type="term" value="C:early endosome"/>
    <property type="evidence" value="ECO:0007669"/>
    <property type="project" value="TreeGrafter"/>
</dbReference>
<dbReference type="GO" id="GO:0055037">
    <property type="term" value="C:recycling endosome"/>
    <property type="evidence" value="ECO:0007669"/>
    <property type="project" value="TreeGrafter"/>
</dbReference>
<keyword evidence="1" id="KW-0597">Phosphoprotein</keyword>
<dbReference type="PANTHER" id="PTHR22902">
    <property type="entry name" value="SESQUIPEDALIAN"/>
    <property type="match status" value="1"/>
</dbReference>
<evidence type="ECO:0000313" key="5">
    <source>
        <dbReference type="Proteomes" id="UP000322899"/>
    </source>
</evidence>
<dbReference type="AlphaFoldDB" id="A0A5A8DQJ3"/>
<dbReference type="GO" id="GO:0005829">
    <property type="term" value="C:cytosol"/>
    <property type="evidence" value="ECO:0007669"/>
    <property type="project" value="GOC"/>
</dbReference>
<feature type="region of interest" description="Disordered" evidence="2">
    <location>
        <begin position="222"/>
        <end position="260"/>
    </location>
</feature>
<evidence type="ECO:0000313" key="4">
    <source>
        <dbReference type="EMBL" id="KAA0167686.1"/>
    </source>
</evidence>
<dbReference type="GO" id="GO:0005802">
    <property type="term" value="C:trans-Golgi network"/>
    <property type="evidence" value="ECO:0007669"/>
    <property type="project" value="TreeGrafter"/>
</dbReference>
<comment type="caution">
    <text evidence="4">The sequence shown here is derived from an EMBL/GenBank/DDBJ whole genome shotgun (WGS) entry which is preliminary data.</text>
</comment>
<dbReference type="Pfam" id="PF00169">
    <property type="entry name" value="PH"/>
    <property type="match status" value="1"/>
</dbReference>
<name>A0A5A8DQJ3_CAFRO</name>
<dbReference type="SUPFAM" id="SSF50729">
    <property type="entry name" value="PH domain-like"/>
    <property type="match status" value="1"/>
</dbReference>
<dbReference type="InterPro" id="IPR011993">
    <property type="entry name" value="PH-like_dom_sf"/>
</dbReference>
<evidence type="ECO:0000256" key="1">
    <source>
        <dbReference type="ARBA" id="ARBA00022553"/>
    </source>
</evidence>
<dbReference type="GO" id="GO:0001881">
    <property type="term" value="P:receptor recycling"/>
    <property type="evidence" value="ECO:0007669"/>
    <property type="project" value="TreeGrafter"/>
</dbReference>
<evidence type="ECO:0000256" key="2">
    <source>
        <dbReference type="SAM" id="MobiDB-lite"/>
    </source>
</evidence>
<dbReference type="PANTHER" id="PTHR22902:SF27">
    <property type="entry name" value="PLECKSTRIN HOMOLOGY DOMAIN-CONTAINING FAMILY A MEMBER 3"/>
    <property type="match status" value="1"/>
</dbReference>
<evidence type="ECO:0000259" key="3">
    <source>
        <dbReference type="PROSITE" id="PS50003"/>
    </source>
</evidence>
<dbReference type="InterPro" id="IPR045188">
    <property type="entry name" value="Boi1/Boi2-like"/>
</dbReference>
<feature type="domain" description="PH" evidence="3">
    <location>
        <begin position="27"/>
        <end position="151"/>
    </location>
</feature>
<protein>
    <recommendedName>
        <fullName evidence="3">PH domain-containing protein</fullName>
    </recommendedName>
</protein>
<dbReference type="Gene3D" id="2.30.29.30">
    <property type="entry name" value="Pleckstrin-homology domain (PH domain)/Phosphotyrosine-binding domain (PTB)"/>
    <property type="match status" value="1"/>
</dbReference>